<evidence type="ECO:0000256" key="3">
    <source>
        <dbReference type="ARBA" id="ARBA00022729"/>
    </source>
</evidence>
<keyword evidence="5" id="KW-0325">Glycoprotein</keyword>
<dbReference type="AlphaFoldDB" id="A0AAU9J773"/>
<dbReference type="InterPro" id="IPR029058">
    <property type="entry name" value="AB_hydrolase_fold"/>
</dbReference>
<dbReference type="PANTHER" id="PTHR11010:SF38">
    <property type="entry name" value="LYSOSOMAL PRO-X CARBOXYPEPTIDASE"/>
    <property type="match status" value="1"/>
</dbReference>
<evidence type="ECO:0000313" key="8">
    <source>
        <dbReference type="Proteomes" id="UP001162131"/>
    </source>
</evidence>
<evidence type="ECO:0000313" key="7">
    <source>
        <dbReference type="EMBL" id="CAG9321176.1"/>
    </source>
</evidence>
<evidence type="ECO:0000256" key="6">
    <source>
        <dbReference type="SAM" id="SignalP"/>
    </source>
</evidence>
<dbReference type="GO" id="GO:0008239">
    <property type="term" value="F:dipeptidyl-peptidase activity"/>
    <property type="evidence" value="ECO:0007669"/>
    <property type="project" value="TreeGrafter"/>
</dbReference>
<dbReference type="PANTHER" id="PTHR11010">
    <property type="entry name" value="PROTEASE S28 PRO-X CARBOXYPEPTIDASE-RELATED"/>
    <property type="match status" value="1"/>
</dbReference>
<comment type="similarity">
    <text evidence="1">Belongs to the peptidase S28 family.</text>
</comment>
<proteinExistence type="inferred from homology"/>
<dbReference type="SUPFAM" id="SSF53474">
    <property type="entry name" value="alpha/beta-Hydrolases"/>
    <property type="match status" value="1"/>
</dbReference>
<protein>
    <recommendedName>
        <fullName evidence="9">Lysosomal Pro-X carboxypeptidase</fullName>
    </recommendedName>
</protein>
<dbReference type="InterPro" id="IPR008758">
    <property type="entry name" value="Peptidase_S28"/>
</dbReference>
<keyword evidence="4" id="KW-0378">Hydrolase</keyword>
<dbReference type="Gene3D" id="3.40.50.1820">
    <property type="entry name" value="alpha/beta hydrolase"/>
    <property type="match status" value="1"/>
</dbReference>
<reference evidence="7" key="1">
    <citation type="submission" date="2021-09" db="EMBL/GenBank/DDBJ databases">
        <authorList>
            <consortium name="AG Swart"/>
            <person name="Singh M."/>
            <person name="Singh A."/>
            <person name="Seah K."/>
            <person name="Emmerich C."/>
        </authorList>
    </citation>
    <scope>NUCLEOTIDE SEQUENCE</scope>
    <source>
        <strain evidence="7">ATCC30299</strain>
    </source>
</reference>
<dbReference type="InterPro" id="IPR042269">
    <property type="entry name" value="Ser_carbopepase_S28_SKS"/>
</dbReference>
<keyword evidence="3 6" id="KW-0732">Signal</keyword>
<gene>
    <name evidence="7" type="ORF">BSTOLATCC_MIC27744</name>
</gene>
<accession>A0AAU9J773</accession>
<name>A0AAU9J773_9CILI</name>
<evidence type="ECO:0008006" key="9">
    <source>
        <dbReference type="Google" id="ProtNLM"/>
    </source>
</evidence>
<dbReference type="GO" id="GO:0006508">
    <property type="term" value="P:proteolysis"/>
    <property type="evidence" value="ECO:0007669"/>
    <property type="project" value="UniProtKB-KW"/>
</dbReference>
<organism evidence="7 8">
    <name type="scientific">Blepharisma stoltei</name>
    <dbReference type="NCBI Taxonomy" id="1481888"/>
    <lineage>
        <taxon>Eukaryota</taxon>
        <taxon>Sar</taxon>
        <taxon>Alveolata</taxon>
        <taxon>Ciliophora</taxon>
        <taxon>Postciliodesmatophora</taxon>
        <taxon>Heterotrichea</taxon>
        <taxon>Heterotrichida</taxon>
        <taxon>Blepharismidae</taxon>
        <taxon>Blepharisma</taxon>
    </lineage>
</organism>
<dbReference type="Proteomes" id="UP001162131">
    <property type="component" value="Unassembled WGS sequence"/>
</dbReference>
<evidence type="ECO:0000256" key="5">
    <source>
        <dbReference type="ARBA" id="ARBA00023180"/>
    </source>
</evidence>
<dbReference type="Pfam" id="PF05577">
    <property type="entry name" value="Peptidase_S28"/>
    <property type="match status" value="1"/>
</dbReference>
<sequence length="481" mass="54117">MRLIILLTFICFFAAGKFTDEESSSPLTDISSYTQATFSTYIDHYSAMPNQFSMKYYYKTTYWNETGPIFFFCGGEGRIEVFLNSTGWVDALAEQMNAIVVYAEHRYFGSSLPFGNKSYTKNSYTKYLSPHQAMADFAYLLTSLRAQYNNTKVITFGGGYSGMISAWMRIKYANVVDGAVASSAPVNHFYGTVDPTEFYHIVTNDYQAVDPSCPAYIRTAYDYITNMTDYPTTYFNLTMLFQTCYPIITPGDMFKLKKWIQYAMTFMAISNYPYKSNFYNPLPAYPVTQACNLFNDVEIDDIWGVLKAVKDAANIYFNFSGQIECNDLNNFVQGNFGPGNGLDYLSCTYLNVPIGSNATNSMFGNIPWDQTWWNNYCVSTWGRSPILNYATVYFGATTDSQTKWYLRDATNIIFSNGSLDPWISGAITKSINPTVLGFVMAGGAHIADLKAPNANDPAEVTNGRAIIKGAIEYALREKIPE</sequence>
<evidence type="ECO:0000256" key="4">
    <source>
        <dbReference type="ARBA" id="ARBA00022801"/>
    </source>
</evidence>
<keyword evidence="8" id="KW-1185">Reference proteome</keyword>
<keyword evidence="2" id="KW-0645">Protease</keyword>
<dbReference type="Gene3D" id="1.20.120.980">
    <property type="entry name" value="Serine carboxypeptidase S28, SKS domain"/>
    <property type="match status" value="1"/>
</dbReference>
<comment type="caution">
    <text evidence="7">The sequence shown here is derived from an EMBL/GenBank/DDBJ whole genome shotgun (WGS) entry which is preliminary data.</text>
</comment>
<evidence type="ECO:0000256" key="2">
    <source>
        <dbReference type="ARBA" id="ARBA00022670"/>
    </source>
</evidence>
<dbReference type="EMBL" id="CAJZBQ010000027">
    <property type="protein sequence ID" value="CAG9321176.1"/>
    <property type="molecule type" value="Genomic_DNA"/>
</dbReference>
<feature type="signal peptide" evidence="6">
    <location>
        <begin position="1"/>
        <end position="19"/>
    </location>
</feature>
<feature type="chain" id="PRO_5043358824" description="Lysosomal Pro-X carboxypeptidase" evidence="6">
    <location>
        <begin position="20"/>
        <end position="481"/>
    </location>
</feature>
<evidence type="ECO:0000256" key="1">
    <source>
        <dbReference type="ARBA" id="ARBA00011079"/>
    </source>
</evidence>
<dbReference type="GO" id="GO:0070008">
    <property type="term" value="F:serine-type exopeptidase activity"/>
    <property type="evidence" value="ECO:0007669"/>
    <property type="project" value="InterPro"/>
</dbReference>